<dbReference type="HOGENOM" id="CLU_034045_2_1_9"/>
<dbReference type="GO" id="GO:0009086">
    <property type="term" value="P:methionine biosynthetic process"/>
    <property type="evidence" value="ECO:0007669"/>
    <property type="project" value="UniProtKB-KW"/>
</dbReference>
<dbReference type="GO" id="GO:0004477">
    <property type="term" value="F:methenyltetrahydrofolate cyclohydrolase activity"/>
    <property type="evidence" value="ECO:0007669"/>
    <property type="project" value="UniProtKB-UniRule"/>
</dbReference>
<evidence type="ECO:0000259" key="13">
    <source>
        <dbReference type="Pfam" id="PF00763"/>
    </source>
</evidence>
<dbReference type="NCBIfam" id="NF010783">
    <property type="entry name" value="PRK14186.1"/>
    <property type="match status" value="1"/>
</dbReference>
<dbReference type="RefSeq" id="WP_013780414.1">
    <property type="nucleotide sequence ID" value="NC_015520.1"/>
</dbReference>
<dbReference type="InterPro" id="IPR020630">
    <property type="entry name" value="THF_DH/CycHdrlase_cat_dom"/>
</dbReference>
<keyword evidence="3 12" id="KW-0028">Amino-acid biosynthesis</keyword>
<keyword evidence="6 12" id="KW-0521">NADP</keyword>
<dbReference type="GO" id="GO:0035999">
    <property type="term" value="P:tetrahydrofolate interconversion"/>
    <property type="evidence" value="ECO:0007669"/>
    <property type="project" value="UniProtKB-UniRule"/>
</dbReference>
<organism evidence="15 16">
    <name type="scientific">Mahella australiensis (strain DSM 15567 / CIP 107919 / 50-1 BON)</name>
    <dbReference type="NCBI Taxonomy" id="697281"/>
    <lineage>
        <taxon>Bacteria</taxon>
        <taxon>Bacillati</taxon>
        <taxon>Bacillota</taxon>
        <taxon>Clostridia</taxon>
        <taxon>Thermoanaerobacterales</taxon>
        <taxon>Thermoanaerobacterales Family IV. Incertae Sedis</taxon>
        <taxon>Mahella</taxon>
    </lineage>
</organism>
<dbReference type="AlphaFoldDB" id="F4A181"/>
<reference evidence="15 16" key="2">
    <citation type="journal article" date="2011" name="Stand. Genomic Sci.">
        <title>Complete genome sequence of Mahella australiensis type strain (50-1 BON).</title>
        <authorList>
            <person name="Sikorski J."/>
            <person name="Teshima H."/>
            <person name="Nolan M."/>
            <person name="Lucas S."/>
            <person name="Hammon N."/>
            <person name="Deshpande S."/>
            <person name="Cheng J.F."/>
            <person name="Pitluck S."/>
            <person name="Liolios K."/>
            <person name="Pagani I."/>
            <person name="Ivanova N."/>
            <person name="Huntemann M."/>
            <person name="Mavromatis K."/>
            <person name="Ovchinikova G."/>
            <person name="Pati A."/>
            <person name="Tapia R."/>
            <person name="Han C."/>
            <person name="Goodwin L."/>
            <person name="Chen A."/>
            <person name="Palaniappan K."/>
            <person name="Land M."/>
            <person name="Hauser L."/>
            <person name="Ngatchou-Djao O.D."/>
            <person name="Rohde M."/>
            <person name="Pukall R."/>
            <person name="Spring S."/>
            <person name="Abt B."/>
            <person name="Goker M."/>
            <person name="Detter J.C."/>
            <person name="Woyke T."/>
            <person name="Bristow J."/>
            <person name="Markowitz V."/>
            <person name="Hugenholtz P."/>
            <person name="Eisen J.A."/>
            <person name="Kyrpides N.C."/>
            <person name="Klenk H.P."/>
            <person name="Lapidus A."/>
        </authorList>
    </citation>
    <scope>NUCLEOTIDE SEQUENCE [LARGE SCALE GENOMIC DNA]</scope>
    <source>
        <strain evidence="16">DSM 15567 / CIP 107919 / 50-1 BON</strain>
    </source>
</reference>
<dbReference type="EC" id="3.5.4.9" evidence="12"/>
<dbReference type="InterPro" id="IPR000672">
    <property type="entry name" value="THF_DH/CycHdrlase"/>
</dbReference>
<gene>
    <name evidence="12" type="primary">folD</name>
    <name evidence="15" type="ordered locus">Mahau_0785</name>
</gene>
<dbReference type="GO" id="GO:0005829">
    <property type="term" value="C:cytosol"/>
    <property type="evidence" value="ECO:0007669"/>
    <property type="project" value="TreeGrafter"/>
</dbReference>
<evidence type="ECO:0000256" key="6">
    <source>
        <dbReference type="ARBA" id="ARBA00022857"/>
    </source>
</evidence>
<dbReference type="SUPFAM" id="SSF51735">
    <property type="entry name" value="NAD(P)-binding Rossmann-fold domains"/>
    <property type="match status" value="1"/>
</dbReference>
<dbReference type="Pfam" id="PF02882">
    <property type="entry name" value="THF_DHG_CYH_C"/>
    <property type="match status" value="1"/>
</dbReference>
<feature type="domain" description="Tetrahydrofolate dehydrogenase/cyclohydrolase NAD(P)-binding" evidence="14">
    <location>
        <begin position="140"/>
        <end position="280"/>
    </location>
</feature>
<comment type="catalytic activity">
    <reaction evidence="11 12">
        <text>(6R)-5,10-methenyltetrahydrofolate + H2O = (6R)-10-formyltetrahydrofolate + H(+)</text>
        <dbReference type="Rhea" id="RHEA:23700"/>
        <dbReference type="ChEBI" id="CHEBI:15377"/>
        <dbReference type="ChEBI" id="CHEBI:15378"/>
        <dbReference type="ChEBI" id="CHEBI:57455"/>
        <dbReference type="ChEBI" id="CHEBI:195366"/>
        <dbReference type="EC" id="3.5.4.9"/>
    </reaction>
</comment>
<dbReference type="KEGG" id="mas:Mahau_0785"/>
<comment type="function">
    <text evidence="12">Catalyzes the oxidation of 5,10-methylenetetrahydrofolate to 5,10-methenyltetrahydrofolate and then the hydrolysis of 5,10-methenyltetrahydrofolate to 10-formyltetrahydrofolate.</text>
</comment>
<dbReference type="STRING" id="697281.Mahau_0785"/>
<dbReference type="EMBL" id="CP002360">
    <property type="protein sequence ID" value="AEE95984.1"/>
    <property type="molecule type" value="Genomic_DNA"/>
</dbReference>
<dbReference type="EC" id="1.5.1.5" evidence="12"/>
<accession>F4A181</accession>
<evidence type="ECO:0000259" key="14">
    <source>
        <dbReference type="Pfam" id="PF02882"/>
    </source>
</evidence>
<keyword evidence="2 12" id="KW-0554">One-carbon metabolism</keyword>
<evidence type="ECO:0000256" key="12">
    <source>
        <dbReference type="HAMAP-Rule" id="MF_01576"/>
    </source>
</evidence>
<evidence type="ECO:0000313" key="15">
    <source>
        <dbReference type="EMBL" id="AEE95984.1"/>
    </source>
</evidence>
<protein>
    <recommendedName>
        <fullName evidence="12">Bifunctional protein FolD</fullName>
    </recommendedName>
    <domain>
        <recommendedName>
            <fullName evidence="12">Methylenetetrahydrofolate dehydrogenase</fullName>
            <ecNumber evidence="12">1.5.1.5</ecNumber>
        </recommendedName>
    </domain>
    <domain>
        <recommendedName>
            <fullName evidence="12">Methenyltetrahydrofolate cyclohydrolase</fullName>
            <ecNumber evidence="12">3.5.4.9</ecNumber>
        </recommendedName>
    </domain>
</protein>
<feature type="binding site" evidence="12">
    <location>
        <position position="232"/>
    </location>
    <ligand>
        <name>NADP(+)</name>
        <dbReference type="ChEBI" id="CHEBI:58349"/>
    </ligand>
</feature>
<dbReference type="CDD" id="cd01080">
    <property type="entry name" value="NAD_bind_m-THF_DH_Cyclohyd"/>
    <property type="match status" value="1"/>
</dbReference>
<dbReference type="InterPro" id="IPR046346">
    <property type="entry name" value="Aminoacid_DH-like_N_sf"/>
</dbReference>
<dbReference type="NCBIfam" id="NF010785">
    <property type="entry name" value="PRK14188.1"/>
    <property type="match status" value="1"/>
</dbReference>
<evidence type="ECO:0000256" key="11">
    <source>
        <dbReference type="ARBA" id="ARBA00036357"/>
    </source>
</evidence>
<dbReference type="Pfam" id="PF00763">
    <property type="entry name" value="THF_DHG_CYH"/>
    <property type="match status" value="1"/>
</dbReference>
<evidence type="ECO:0000256" key="7">
    <source>
        <dbReference type="ARBA" id="ARBA00023002"/>
    </source>
</evidence>
<evidence type="ECO:0000256" key="10">
    <source>
        <dbReference type="ARBA" id="ARBA00023268"/>
    </source>
</evidence>
<evidence type="ECO:0000256" key="5">
    <source>
        <dbReference type="ARBA" id="ARBA00022801"/>
    </source>
</evidence>
<comment type="catalytic activity">
    <reaction evidence="12">
        <text>(6R)-5,10-methylene-5,6,7,8-tetrahydrofolate + NADP(+) = (6R)-5,10-methenyltetrahydrofolate + NADPH</text>
        <dbReference type="Rhea" id="RHEA:22812"/>
        <dbReference type="ChEBI" id="CHEBI:15636"/>
        <dbReference type="ChEBI" id="CHEBI:57455"/>
        <dbReference type="ChEBI" id="CHEBI:57783"/>
        <dbReference type="ChEBI" id="CHEBI:58349"/>
        <dbReference type="EC" id="1.5.1.5"/>
    </reaction>
</comment>
<feature type="domain" description="Tetrahydrofolate dehydrogenase/cyclohydrolase catalytic" evidence="13">
    <location>
        <begin position="6"/>
        <end position="121"/>
    </location>
</feature>
<keyword evidence="16" id="KW-1185">Reference proteome</keyword>
<dbReference type="SUPFAM" id="SSF53223">
    <property type="entry name" value="Aminoacid dehydrogenase-like, N-terminal domain"/>
    <property type="match status" value="1"/>
</dbReference>
<dbReference type="InterPro" id="IPR036291">
    <property type="entry name" value="NAD(P)-bd_dom_sf"/>
</dbReference>
<evidence type="ECO:0000256" key="3">
    <source>
        <dbReference type="ARBA" id="ARBA00022605"/>
    </source>
</evidence>
<keyword evidence="8 12" id="KW-0368">Histidine biosynthesis</keyword>
<reference evidence="16" key="1">
    <citation type="submission" date="2010-11" db="EMBL/GenBank/DDBJ databases">
        <title>The complete genome of Mahella australiensis DSM 15567.</title>
        <authorList>
            <consortium name="US DOE Joint Genome Institute (JGI-PGF)"/>
            <person name="Lucas S."/>
            <person name="Copeland A."/>
            <person name="Lapidus A."/>
            <person name="Bruce D."/>
            <person name="Goodwin L."/>
            <person name="Pitluck S."/>
            <person name="Kyrpides N."/>
            <person name="Mavromatis K."/>
            <person name="Pagani I."/>
            <person name="Ivanova N."/>
            <person name="Teshima H."/>
            <person name="Brettin T."/>
            <person name="Detter J.C."/>
            <person name="Han C."/>
            <person name="Tapia R."/>
            <person name="Land M."/>
            <person name="Hauser L."/>
            <person name="Markowitz V."/>
            <person name="Cheng J.-F."/>
            <person name="Hugenholtz P."/>
            <person name="Woyke T."/>
            <person name="Wu D."/>
            <person name="Spring S."/>
            <person name="Pukall R."/>
            <person name="Steenblock K."/>
            <person name="Schneider S."/>
            <person name="Klenk H.-P."/>
            <person name="Eisen J.A."/>
        </authorList>
    </citation>
    <scope>NUCLEOTIDE SEQUENCE [LARGE SCALE GENOMIC DNA]</scope>
    <source>
        <strain evidence="16">DSM 15567 / CIP 107919 / 50-1 BON</strain>
    </source>
</reference>
<dbReference type="HAMAP" id="MF_01576">
    <property type="entry name" value="THF_DHG_CYH"/>
    <property type="match status" value="1"/>
</dbReference>
<evidence type="ECO:0000256" key="4">
    <source>
        <dbReference type="ARBA" id="ARBA00022755"/>
    </source>
</evidence>
<dbReference type="PROSITE" id="PS00767">
    <property type="entry name" value="THF_DHG_CYH_2"/>
    <property type="match status" value="1"/>
</dbReference>
<dbReference type="PRINTS" id="PR00085">
    <property type="entry name" value="THFDHDRGNASE"/>
</dbReference>
<dbReference type="NCBIfam" id="NF008058">
    <property type="entry name" value="PRK10792.1"/>
    <property type="match status" value="1"/>
</dbReference>
<comment type="pathway">
    <text evidence="1 12">One-carbon metabolism; tetrahydrofolate interconversion.</text>
</comment>
<evidence type="ECO:0000256" key="9">
    <source>
        <dbReference type="ARBA" id="ARBA00023167"/>
    </source>
</evidence>
<evidence type="ECO:0000256" key="1">
    <source>
        <dbReference type="ARBA" id="ARBA00004777"/>
    </source>
</evidence>
<dbReference type="FunFam" id="3.40.50.10860:FF:000001">
    <property type="entry name" value="Bifunctional protein FolD"/>
    <property type="match status" value="1"/>
</dbReference>
<sequence>MGAQIIDGKAISSAIRQQIKQQVMELQQKTGKSPGLAVVLVGEDPASQIYVRNKEKACQEVGIYSEVYRLPQETSQQQLLDLVHQLNERQEINGILVQLPLPDHLDEMTVLRDISPDKDVDGFHAVNAGKLLNGEKGFVPCTPKGIITLIKSTNVDIKGKDAVVVGRSNIVGKPVSILLLNENATVTICHSKTADLKSHTQRADILVVATGKPNLITGDMVKPGSVVIDVGTTRVEGKLTGDVHFASAKEVAGWITPVPGGVGPMTITMLLQNTVEAAVSQWKL</sequence>
<keyword evidence="9 12" id="KW-0486">Methionine biosynthesis</keyword>
<evidence type="ECO:0000256" key="8">
    <source>
        <dbReference type="ARBA" id="ARBA00023102"/>
    </source>
</evidence>
<dbReference type="UniPathway" id="UPA00193"/>
<proteinExistence type="inferred from homology"/>
<dbReference type="GO" id="GO:0004488">
    <property type="term" value="F:methylenetetrahydrofolate dehydrogenase (NADP+) activity"/>
    <property type="evidence" value="ECO:0007669"/>
    <property type="project" value="UniProtKB-UniRule"/>
</dbReference>
<dbReference type="eggNOG" id="COG0190">
    <property type="taxonomic scope" value="Bacteria"/>
</dbReference>
<name>F4A181_MAHA5</name>
<keyword evidence="10 12" id="KW-0511">Multifunctional enzyme</keyword>
<dbReference type="OrthoDB" id="9803580at2"/>
<dbReference type="PANTHER" id="PTHR48099:SF5">
    <property type="entry name" value="C-1-TETRAHYDROFOLATE SYNTHASE, CYTOPLASMIC"/>
    <property type="match status" value="1"/>
</dbReference>
<dbReference type="GO" id="GO:0000105">
    <property type="term" value="P:L-histidine biosynthetic process"/>
    <property type="evidence" value="ECO:0007669"/>
    <property type="project" value="UniProtKB-KW"/>
</dbReference>
<keyword evidence="7 12" id="KW-0560">Oxidoreductase</keyword>
<dbReference type="FunFam" id="3.40.50.720:FF:000094">
    <property type="entry name" value="Bifunctional protein FolD"/>
    <property type="match status" value="1"/>
</dbReference>
<dbReference type="GO" id="GO:0006164">
    <property type="term" value="P:purine nucleotide biosynthetic process"/>
    <property type="evidence" value="ECO:0007669"/>
    <property type="project" value="UniProtKB-KW"/>
</dbReference>
<keyword evidence="4 12" id="KW-0658">Purine biosynthesis</keyword>
<evidence type="ECO:0000313" key="16">
    <source>
        <dbReference type="Proteomes" id="UP000008457"/>
    </source>
</evidence>
<dbReference type="Gene3D" id="3.40.50.720">
    <property type="entry name" value="NAD(P)-binding Rossmann-like Domain"/>
    <property type="match status" value="1"/>
</dbReference>
<feature type="binding site" evidence="12">
    <location>
        <begin position="166"/>
        <end position="168"/>
    </location>
    <ligand>
        <name>NADP(+)</name>
        <dbReference type="ChEBI" id="CHEBI:58349"/>
    </ligand>
</feature>
<dbReference type="Proteomes" id="UP000008457">
    <property type="component" value="Chromosome"/>
</dbReference>
<evidence type="ECO:0000256" key="2">
    <source>
        <dbReference type="ARBA" id="ARBA00022563"/>
    </source>
</evidence>
<dbReference type="InterPro" id="IPR020867">
    <property type="entry name" value="THF_DH/CycHdrlase_CS"/>
</dbReference>
<dbReference type="Gene3D" id="3.40.50.10860">
    <property type="entry name" value="Leucine Dehydrogenase, chain A, domain 1"/>
    <property type="match status" value="1"/>
</dbReference>
<dbReference type="PANTHER" id="PTHR48099">
    <property type="entry name" value="C-1-TETRAHYDROFOLATE SYNTHASE, CYTOPLASMIC-RELATED"/>
    <property type="match status" value="1"/>
</dbReference>
<dbReference type="InterPro" id="IPR020631">
    <property type="entry name" value="THF_DH/CycHdrlase_NAD-bd_dom"/>
</dbReference>
<comment type="caution">
    <text evidence="12">Lacks conserved residue(s) required for the propagation of feature annotation.</text>
</comment>
<comment type="similarity">
    <text evidence="12">Belongs to the tetrahydrofolate dehydrogenase/cyclohydrolase family.</text>
</comment>
<keyword evidence="5 12" id="KW-0378">Hydrolase</keyword>
<comment type="subunit">
    <text evidence="12">Homodimer.</text>
</comment>